<evidence type="ECO:0000313" key="5">
    <source>
        <dbReference type="EMBL" id="EQD42364.1"/>
    </source>
</evidence>
<evidence type="ECO:0000259" key="4">
    <source>
        <dbReference type="Pfam" id="PF03466"/>
    </source>
</evidence>
<dbReference type="Pfam" id="PF03466">
    <property type="entry name" value="LysR_substrate"/>
    <property type="match status" value="1"/>
</dbReference>
<keyword evidence="2" id="KW-0805">Transcription regulation</keyword>
<protein>
    <submittedName>
        <fullName evidence="5">Transcriptional regulator, LysR family protein</fullName>
    </submittedName>
</protein>
<dbReference type="EMBL" id="AUZX01011713">
    <property type="protein sequence ID" value="EQD42364.1"/>
    <property type="molecule type" value="Genomic_DNA"/>
</dbReference>
<feature type="domain" description="LysR substrate-binding" evidence="4">
    <location>
        <begin position="43"/>
        <end position="238"/>
    </location>
</feature>
<evidence type="ECO:0000256" key="3">
    <source>
        <dbReference type="ARBA" id="ARBA00023163"/>
    </source>
</evidence>
<comment type="similarity">
    <text evidence="1">Belongs to the LysR transcriptional regulatory family.</text>
</comment>
<keyword evidence="3" id="KW-0804">Transcription</keyword>
<dbReference type="SUPFAM" id="SSF53850">
    <property type="entry name" value="Periplasmic binding protein-like II"/>
    <property type="match status" value="1"/>
</dbReference>
<name>T1ANS6_9ZZZZ</name>
<proteinExistence type="inferred from homology"/>
<dbReference type="GO" id="GO:0000976">
    <property type="term" value="F:transcription cis-regulatory region binding"/>
    <property type="evidence" value="ECO:0007669"/>
    <property type="project" value="TreeGrafter"/>
</dbReference>
<sequence>FERTARSLQLTEFGAVVLDYADSIFGLAQEFMATVRGGLDQRVQQLCVGVVATLSRNFTENLLRPLFTRAEVRLTLQSGSLEEMLERLSVHNLDVVLSNTPVVPNASRPWRCLLLARQAVCMIGPRRASRHRFRLPEDAVGQRFVLPGPSSDVRTQFNLWCEKARIQVELAAEVDDMAMLRLLARDSGAIAVLPEVVVQDELREGRLQRYCVIPGVFENFYGITAFRHRHSALVQKLLAGAAPN</sequence>
<evidence type="ECO:0000256" key="1">
    <source>
        <dbReference type="ARBA" id="ARBA00009437"/>
    </source>
</evidence>
<dbReference type="InterPro" id="IPR005119">
    <property type="entry name" value="LysR_subst-bd"/>
</dbReference>
<reference evidence="5" key="2">
    <citation type="journal article" date="2014" name="ISME J.">
        <title>Microbial stratification in low pH oxic and suboxic macroscopic growths along an acid mine drainage.</title>
        <authorList>
            <person name="Mendez-Garcia C."/>
            <person name="Mesa V."/>
            <person name="Sprenger R.R."/>
            <person name="Richter M."/>
            <person name="Diez M.S."/>
            <person name="Solano J."/>
            <person name="Bargiela R."/>
            <person name="Golyshina O.V."/>
            <person name="Manteca A."/>
            <person name="Ramos J.L."/>
            <person name="Gallego J.R."/>
            <person name="Llorente I."/>
            <person name="Martins Dos Santos V.A."/>
            <person name="Jensen O.N."/>
            <person name="Pelaez A.I."/>
            <person name="Sanchez J."/>
            <person name="Ferrer M."/>
        </authorList>
    </citation>
    <scope>NUCLEOTIDE SEQUENCE</scope>
</reference>
<dbReference type="PANTHER" id="PTHR30126">
    <property type="entry name" value="HTH-TYPE TRANSCRIPTIONAL REGULATOR"/>
    <property type="match status" value="1"/>
</dbReference>
<dbReference type="Gene3D" id="3.40.190.290">
    <property type="match status" value="1"/>
</dbReference>
<evidence type="ECO:0000256" key="2">
    <source>
        <dbReference type="ARBA" id="ARBA00023015"/>
    </source>
</evidence>
<dbReference type="AlphaFoldDB" id="T1ANS6"/>
<dbReference type="GO" id="GO:0006355">
    <property type="term" value="P:regulation of DNA-templated transcription"/>
    <property type="evidence" value="ECO:0007669"/>
    <property type="project" value="TreeGrafter"/>
</dbReference>
<dbReference type="PANTHER" id="PTHR30126:SF98">
    <property type="entry name" value="HTH-TYPE TRANSCRIPTIONAL ACTIVATOR BAUR"/>
    <property type="match status" value="1"/>
</dbReference>
<reference evidence="5" key="1">
    <citation type="submission" date="2013-08" db="EMBL/GenBank/DDBJ databases">
        <authorList>
            <person name="Mendez C."/>
            <person name="Richter M."/>
            <person name="Ferrer M."/>
            <person name="Sanchez J."/>
        </authorList>
    </citation>
    <scope>NUCLEOTIDE SEQUENCE</scope>
</reference>
<feature type="non-terminal residue" evidence="5">
    <location>
        <position position="1"/>
    </location>
</feature>
<accession>T1ANS6</accession>
<comment type="caution">
    <text evidence="5">The sequence shown here is derived from an EMBL/GenBank/DDBJ whole genome shotgun (WGS) entry which is preliminary data.</text>
</comment>
<gene>
    <name evidence="5" type="ORF">B1A_15949</name>
</gene>
<organism evidence="5">
    <name type="scientific">mine drainage metagenome</name>
    <dbReference type="NCBI Taxonomy" id="410659"/>
    <lineage>
        <taxon>unclassified sequences</taxon>
        <taxon>metagenomes</taxon>
        <taxon>ecological metagenomes</taxon>
    </lineage>
</organism>